<comment type="catalytic activity">
    <reaction evidence="1">
        <text>ATP + protein L-histidine = ADP + protein N-phospho-L-histidine.</text>
        <dbReference type="EC" id="2.7.13.3"/>
    </reaction>
</comment>
<dbReference type="EMBL" id="CP000927">
    <property type="protein sequence ID" value="ABZ72676.1"/>
    <property type="molecule type" value="Genomic_DNA"/>
</dbReference>
<dbReference type="InterPro" id="IPR004358">
    <property type="entry name" value="Sig_transdc_His_kin-like_C"/>
</dbReference>
<feature type="domain" description="Response regulatory" evidence="7">
    <location>
        <begin position="558"/>
        <end position="671"/>
    </location>
</feature>
<dbReference type="Pfam" id="PF00072">
    <property type="entry name" value="Response_reg"/>
    <property type="match status" value="2"/>
</dbReference>
<dbReference type="PANTHER" id="PTHR43065">
    <property type="entry name" value="SENSOR HISTIDINE KINASE"/>
    <property type="match status" value="1"/>
</dbReference>
<feature type="domain" description="Histidine kinase" evidence="6">
    <location>
        <begin position="318"/>
        <end position="530"/>
    </location>
</feature>
<organism evidence="8">
    <name type="scientific">Caulobacter sp. (strain K31)</name>
    <dbReference type="NCBI Taxonomy" id="366602"/>
    <lineage>
        <taxon>Bacteria</taxon>
        <taxon>Pseudomonadati</taxon>
        <taxon>Pseudomonadota</taxon>
        <taxon>Alphaproteobacteria</taxon>
        <taxon>Caulobacterales</taxon>
        <taxon>Caulobacteraceae</taxon>
        <taxon>Caulobacter</taxon>
    </lineage>
</organism>
<dbReference type="SUPFAM" id="SSF55785">
    <property type="entry name" value="PYP-like sensor domain (PAS domain)"/>
    <property type="match status" value="1"/>
</dbReference>
<feature type="region of interest" description="Disordered" evidence="5">
    <location>
        <begin position="669"/>
        <end position="702"/>
    </location>
</feature>
<evidence type="ECO:0000256" key="2">
    <source>
        <dbReference type="ARBA" id="ARBA00012438"/>
    </source>
</evidence>
<dbReference type="Gene3D" id="3.30.565.10">
    <property type="entry name" value="Histidine kinase-like ATPase, C-terminal domain"/>
    <property type="match status" value="1"/>
</dbReference>
<dbReference type="SUPFAM" id="SSF55874">
    <property type="entry name" value="ATPase domain of HSP90 chaperone/DNA topoisomerase II/histidine kinase"/>
    <property type="match status" value="1"/>
</dbReference>
<dbReference type="EC" id="2.7.13.3" evidence="2"/>
<dbReference type="InterPro" id="IPR005467">
    <property type="entry name" value="His_kinase_dom"/>
</dbReference>
<dbReference type="OrthoDB" id="7284568at2"/>
<dbReference type="SUPFAM" id="SSF52172">
    <property type="entry name" value="CheY-like"/>
    <property type="match status" value="2"/>
</dbReference>
<evidence type="ECO:0000259" key="7">
    <source>
        <dbReference type="PROSITE" id="PS50110"/>
    </source>
</evidence>
<evidence type="ECO:0000256" key="4">
    <source>
        <dbReference type="PROSITE-ProRule" id="PRU00169"/>
    </source>
</evidence>
<dbReference type="InterPro" id="IPR003661">
    <property type="entry name" value="HisK_dim/P_dom"/>
</dbReference>
<dbReference type="Gene3D" id="1.10.287.130">
    <property type="match status" value="1"/>
</dbReference>
<dbReference type="PROSITE" id="PS50109">
    <property type="entry name" value="HIS_KIN"/>
    <property type="match status" value="1"/>
</dbReference>
<sequence>MTPAVQFPIEPPSEDRPITKILIVDDDERNAFAAIQALEALGQELVVARSGEEALRKLLVDDYAVILLDLHMPGMDGYETAALIRQRRRNRDIPIVFLTAVFREETHIFKAYSAGAVDVVFKPVDPFILRSKVQVLVDLHLKTLELARQSEGRRLLLEENAQVHAEKLVAERSLRSSQERQQAILRALPIVFHSRRPDPPYAPLSLSEGVLGLTGFPPARFLDEPAFAFDRIHPGDRAGVTAAQDEARRVGAYHCEYRWLCADGQYRSLIDQGVMVVDDESGEPLIFGTILDNTERRDLEEALVQARKMEAVGQLTGGVAHDFNNLLTVILGNIELIQRRSGDEHPLARHVAAVRQAAERGGALTRQLLAFSRRQRLDPATVDIIDLVREFTPLLRQAVGEAVTIDLEIGATPVWVHVDAAQLESALLNLAVNARDAMDAGGVLSISARVEASAGAALAVISVRDTGPGMSEEIASRVFEPFFTTKEVGKGSGLGLSQVYGFVRQSGGEITLRSAPGQGATFEIRLPTTTTTAKVATAPATRAEDVAVAAAAPSGGETILVVEDDPAVLALAVDTLRSFGYRVTTASNAASALRRLRGRQAFDMLFSDVVMPGGVSGIELARRARVLRPDLKILLTSGFVGEEAEAWANEFPMIDKPYEPSRLVSRVRAAFDGDGPAEGRESPATPSPSGRGWGPTAKRLGG</sequence>
<dbReference type="PROSITE" id="PS50110">
    <property type="entry name" value="RESPONSE_REGULATORY"/>
    <property type="match status" value="2"/>
</dbReference>
<dbReference type="STRING" id="366602.Caul_3549"/>
<dbReference type="CDD" id="cd17546">
    <property type="entry name" value="REC_hyHK_CKI1_RcsC-like"/>
    <property type="match status" value="1"/>
</dbReference>
<dbReference type="KEGG" id="cak:Caul_3549"/>
<dbReference type="InterPro" id="IPR001789">
    <property type="entry name" value="Sig_transdc_resp-reg_receiver"/>
</dbReference>
<dbReference type="AlphaFoldDB" id="B0T738"/>
<dbReference type="SMART" id="SM00388">
    <property type="entry name" value="HisKA"/>
    <property type="match status" value="1"/>
</dbReference>
<dbReference type="CDD" id="cd00082">
    <property type="entry name" value="HisKA"/>
    <property type="match status" value="1"/>
</dbReference>
<dbReference type="SUPFAM" id="SSF47384">
    <property type="entry name" value="Homodimeric domain of signal transducing histidine kinase"/>
    <property type="match status" value="1"/>
</dbReference>
<keyword evidence="8" id="KW-0808">Transferase</keyword>
<dbReference type="InterPro" id="IPR035965">
    <property type="entry name" value="PAS-like_dom_sf"/>
</dbReference>
<evidence type="ECO:0000256" key="3">
    <source>
        <dbReference type="ARBA" id="ARBA00022553"/>
    </source>
</evidence>
<feature type="modified residue" description="4-aspartylphosphate" evidence="4">
    <location>
        <position position="608"/>
    </location>
</feature>
<dbReference type="InterPro" id="IPR011006">
    <property type="entry name" value="CheY-like_superfamily"/>
</dbReference>
<dbReference type="InterPro" id="IPR013655">
    <property type="entry name" value="PAS_fold_3"/>
</dbReference>
<dbReference type="Pfam" id="PF00512">
    <property type="entry name" value="HisKA"/>
    <property type="match status" value="1"/>
</dbReference>
<dbReference type="Gene3D" id="3.40.50.2300">
    <property type="match status" value="2"/>
</dbReference>
<dbReference type="GO" id="GO:0000155">
    <property type="term" value="F:phosphorelay sensor kinase activity"/>
    <property type="evidence" value="ECO:0007669"/>
    <property type="project" value="InterPro"/>
</dbReference>
<protein>
    <recommendedName>
        <fullName evidence="2">histidine kinase</fullName>
        <ecNumber evidence="2">2.7.13.3</ecNumber>
    </recommendedName>
</protein>
<dbReference type="PRINTS" id="PR00344">
    <property type="entry name" value="BCTRLSENSOR"/>
</dbReference>
<dbReference type="SMART" id="SM00387">
    <property type="entry name" value="HATPase_c"/>
    <property type="match status" value="1"/>
</dbReference>
<keyword evidence="8" id="KW-0418">Kinase</keyword>
<dbReference type="InterPro" id="IPR036097">
    <property type="entry name" value="HisK_dim/P_sf"/>
</dbReference>
<dbReference type="InterPro" id="IPR003594">
    <property type="entry name" value="HATPase_dom"/>
</dbReference>
<proteinExistence type="predicted"/>
<feature type="modified residue" description="4-aspartylphosphate" evidence="4">
    <location>
        <position position="69"/>
    </location>
</feature>
<keyword evidence="3 4" id="KW-0597">Phosphoprotein</keyword>
<dbReference type="PANTHER" id="PTHR43065:SF49">
    <property type="entry name" value="HISTIDINE KINASE"/>
    <property type="match status" value="1"/>
</dbReference>
<dbReference type="SMART" id="SM00448">
    <property type="entry name" value="REC"/>
    <property type="match status" value="2"/>
</dbReference>
<dbReference type="InterPro" id="IPR036890">
    <property type="entry name" value="HATPase_C_sf"/>
</dbReference>
<evidence type="ECO:0000256" key="5">
    <source>
        <dbReference type="SAM" id="MobiDB-lite"/>
    </source>
</evidence>
<name>B0T738_CAUSK</name>
<dbReference type="Pfam" id="PF08447">
    <property type="entry name" value="PAS_3"/>
    <property type="match status" value="1"/>
</dbReference>
<dbReference type="Gene3D" id="3.30.450.20">
    <property type="entry name" value="PAS domain"/>
    <property type="match status" value="1"/>
</dbReference>
<evidence type="ECO:0000256" key="1">
    <source>
        <dbReference type="ARBA" id="ARBA00000085"/>
    </source>
</evidence>
<evidence type="ECO:0000259" key="6">
    <source>
        <dbReference type="PROSITE" id="PS50109"/>
    </source>
</evidence>
<reference evidence="8" key="1">
    <citation type="submission" date="2008-01" db="EMBL/GenBank/DDBJ databases">
        <title>Complete sequence of chromosome of Caulobacter sp. K31.</title>
        <authorList>
            <consortium name="US DOE Joint Genome Institute"/>
            <person name="Copeland A."/>
            <person name="Lucas S."/>
            <person name="Lapidus A."/>
            <person name="Barry K."/>
            <person name="Glavina del Rio T."/>
            <person name="Dalin E."/>
            <person name="Tice H."/>
            <person name="Pitluck S."/>
            <person name="Bruce D."/>
            <person name="Goodwin L."/>
            <person name="Thompson L.S."/>
            <person name="Brettin T."/>
            <person name="Detter J.C."/>
            <person name="Han C."/>
            <person name="Schmutz J."/>
            <person name="Larimer F."/>
            <person name="Land M."/>
            <person name="Hauser L."/>
            <person name="Kyrpides N."/>
            <person name="Kim E."/>
            <person name="Stephens C."/>
            <person name="Richardson P."/>
        </authorList>
    </citation>
    <scope>NUCLEOTIDE SEQUENCE [LARGE SCALE GENOMIC DNA]</scope>
    <source>
        <strain evidence="8">K31</strain>
    </source>
</reference>
<dbReference type="eggNOG" id="COG3437">
    <property type="taxonomic scope" value="Bacteria"/>
</dbReference>
<feature type="domain" description="Response regulatory" evidence="7">
    <location>
        <begin position="20"/>
        <end position="137"/>
    </location>
</feature>
<evidence type="ECO:0000313" key="8">
    <source>
        <dbReference type="EMBL" id="ABZ72676.1"/>
    </source>
</evidence>
<dbReference type="Pfam" id="PF02518">
    <property type="entry name" value="HATPase_c"/>
    <property type="match status" value="1"/>
</dbReference>
<dbReference type="HOGENOM" id="CLU_000445_114_51_5"/>
<gene>
    <name evidence="8" type="ordered locus">Caul_3549</name>
</gene>
<dbReference type="eggNOG" id="COG4191">
    <property type="taxonomic scope" value="Bacteria"/>
</dbReference>
<accession>B0T738</accession>